<accession>A0A8T4IZY2</accession>
<name>A0A8T4IZY2_9ACTN</name>
<dbReference type="Proteomes" id="UP000675554">
    <property type="component" value="Unassembled WGS sequence"/>
</dbReference>
<keyword evidence="3" id="KW-1185">Reference proteome</keyword>
<feature type="compositionally biased region" description="Basic and acidic residues" evidence="1">
    <location>
        <begin position="201"/>
        <end position="220"/>
    </location>
</feature>
<organism evidence="2 3">
    <name type="scientific">Streptomyces daliensis</name>
    <dbReference type="NCBI Taxonomy" id="299421"/>
    <lineage>
        <taxon>Bacteria</taxon>
        <taxon>Bacillati</taxon>
        <taxon>Actinomycetota</taxon>
        <taxon>Actinomycetes</taxon>
        <taxon>Kitasatosporales</taxon>
        <taxon>Streptomycetaceae</taxon>
        <taxon>Streptomyces</taxon>
    </lineage>
</organism>
<evidence type="ECO:0000256" key="1">
    <source>
        <dbReference type="SAM" id="MobiDB-lite"/>
    </source>
</evidence>
<evidence type="ECO:0000313" key="3">
    <source>
        <dbReference type="Proteomes" id="UP000675554"/>
    </source>
</evidence>
<feature type="region of interest" description="Disordered" evidence="1">
    <location>
        <begin position="141"/>
        <end position="220"/>
    </location>
</feature>
<gene>
    <name evidence="2" type="ORF">KDA82_28470</name>
</gene>
<dbReference type="EMBL" id="JAGSMN010000764">
    <property type="protein sequence ID" value="MBR7676870.1"/>
    <property type="molecule type" value="Genomic_DNA"/>
</dbReference>
<reference evidence="2" key="1">
    <citation type="submission" date="2021-04" db="EMBL/GenBank/DDBJ databases">
        <title>Sequencing of actinobacteria type strains.</title>
        <authorList>
            <person name="Nguyen G.-S."/>
            <person name="Wentzel A."/>
        </authorList>
    </citation>
    <scope>NUCLEOTIDE SEQUENCE</scope>
    <source>
        <strain evidence="2">DSM 42095</strain>
    </source>
</reference>
<feature type="compositionally biased region" description="Basic and acidic residues" evidence="1">
    <location>
        <begin position="177"/>
        <end position="194"/>
    </location>
</feature>
<protein>
    <submittedName>
        <fullName evidence="2">Uncharacterized protein</fullName>
    </submittedName>
</protein>
<comment type="caution">
    <text evidence="2">The sequence shown here is derived from an EMBL/GenBank/DDBJ whole genome shotgun (WGS) entry which is preliminary data.</text>
</comment>
<proteinExistence type="predicted"/>
<dbReference type="AlphaFoldDB" id="A0A8T4IZY2"/>
<sequence>MASEFGDLDVSEKSLKAITKGLRAAIGELKELDGFASESASLRGAGFSSMAMTGLEAGDGALADSFEGFCERWEWGVRALVGEANVLAEKLGLAAGMVWEQDAYWAGTWKVGLNSLVGNPYASEDDVAGQSYSAIIEPDAPETPAQQKAALSAMGQEWKDTGRSLSSEGLGGARTDFVLDRAGIPEEARERALDDTFGPSPEDRARQQGDEQGAEREGDG</sequence>
<evidence type="ECO:0000313" key="2">
    <source>
        <dbReference type="EMBL" id="MBR7676870.1"/>
    </source>
</evidence>